<evidence type="ECO:0000313" key="1">
    <source>
        <dbReference type="EMBL" id="QVV90066.1"/>
    </source>
</evidence>
<proteinExistence type="predicted"/>
<protein>
    <submittedName>
        <fullName evidence="1">Uncharacterized protein</fullName>
    </submittedName>
</protein>
<dbReference type="GeneID" id="65096741"/>
<evidence type="ECO:0000313" key="2">
    <source>
        <dbReference type="Proteomes" id="UP000680656"/>
    </source>
</evidence>
<name>A0A8E7B448_9EURY</name>
<gene>
    <name evidence="1" type="ORF">KHC33_06115</name>
</gene>
<dbReference type="KEGG" id="mrtj:KHC33_06115"/>
<sequence>MCRRMALLYHSIATVVIAHRQYAGRDQITRIPTLNTIMIGGYSGCYQPLSREAPLRGIRHEYL</sequence>
<accession>A0A8E7B448</accession>
<keyword evidence="2" id="KW-1185">Reference proteome</keyword>
<reference evidence="1 2" key="1">
    <citation type="submission" date="2021-05" db="EMBL/GenBank/DDBJ databases">
        <title>A novel Methanospirillum isolate from a pyrite-forming mixed culture.</title>
        <authorList>
            <person name="Bunk B."/>
            <person name="Sproer C."/>
            <person name="Spring S."/>
            <person name="Pester M."/>
        </authorList>
    </citation>
    <scope>NUCLEOTIDE SEQUENCE [LARGE SCALE GENOMIC DNA]</scope>
    <source>
        <strain evidence="1 2">J.3.6.1-F.2.7.3</strain>
    </source>
</reference>
<dbReference type="RefSeq" id="WP_214420843.1">
    <property type="nucleotide sequence ID" value="NZ_CP075546.1"/>
</dbReference>
<organism evidence="1 2">
    <name type="scientific">Methanospirillum purgamenti</name>
    <dbReference type="NCBI Taxonomy" id="2834276"/>
    <lineage>
        <taxon>Archaea</taxon>
        <taxon>Methanobacteriati</taxon>
        <taxon>Methanobacteriota</taxon>
        <taxon>Stenosarchaea group</taxon>
        <taxon>Methanomicrobia</taxon>
        <taxon>Methanomicrobiales</taxon>
        <taxon>Methanospirillaceae</taxon>
        <taxon>Methanospirillum</taxon>
    </lineage>
</organism>
<dbReference type="AlphaFoldDB" id="A0A8E7B448"/>
<dbReference type="Proteomes" id="UP000680656">
    <property type="component" value="Chromosome"/>
</dbReference>
<dbReference type="EMBL" id="CP075546">
    <property type="protein sequence ID" value="QVV90066.1"/>
    <property type="molecule type" value="Genomic_DNA"/>
</dbReference>